<dbReference type="GO" id="GO:0016903">
    <property type="term" value="F:oxidoreductase activity, acting on the aldehyde or oxo group of donors"/>
    <property type="evidence" value="ECO:0007669"/>
    <property type="project" value="InterPro"/>
</dbReference>
<dbReference type="InterPro" id="IPR002869">
    <property type="entry name" value="Pyrv_flavodox_OxRed_cen"/>
</dbReference>
<dbReference type="STRING" id="1184251.TCELL_0664"/>
<dbReference type="Gene3D" id="3.40.920.10">
    <property type="entry name" value="Pyruvate-ferredoxin oxidoreductase, PFOR, domain III"/>
    <property type="match status" value="1"/>
</dbReference>
<name>I3TEA0_THEC1</name>
<dbReference type="InterPro" id="IPR052198">
    <property type="entry name" value="IorB_Oxidoreductase"/>
</dbReference>
<dbReference type="EMBL" id="CP003531">
    <property type="protein sequence ID" value="AFK51088.1"/>
    <property type="molecule type" value="Genomic_DNA"/>
</dbReference>
<dbReference type="Proteomes" id="UP000005270">
    <property type="component" value="Chromosome"/>
</dbReference>
<protein>
    <submittedName>
        <fullName evidence="4">Indolepyruvate ferredoxin oxidoreductase subunit beta</fullName>
    </submittedName>
</protein>
<dbReference type="PANTHER" id="PTHR43854:SF1">
    <property type="entry name" value="INDOLEPYRUVATE OXIDOREDUCTASE SUBUNIT IORB"/>
    <property type="match status" value="1"/>
</dbReference>
<keyword evidence="5" id="KW-1185">Reference proteome</keyword>
<evidence type="ECO:0000256" key="1">
    <source>
        <dbReference type="ARBA" id="ARBA00023002"/>
    </source>
</evidence>
<keyword evidence="2" id="KW-1133">Transmembrane helix</keyword>
<dbReference type="RefSeq" id="WP_014737338.1">
    <property type="nucleotide sequence ID" value="NC_017954.1"/>
</dbReference>
<keyword evidence="2" id="KW-0472">Membrane</keyword>
<keyword evidence="1" id="KW-0560">Oxidoreductase</keyword>
<dbReference type="GeneID" id="13012977"/>
<organism evidence="4 5">
    <name type="scientific">Thermogladius calderae (strain DSM 22663 / VKM B-2946 / 1633)</name>
    <dbReference type="NCBI Taxonomy" id="1184251"/>
    <lineage>
        <taxon>Archaea</taxon>
        <taxon>Thermoproteota</taxon>
        <taxon>Thermoprotei</taxon>
        <taxon>Desulfurococcales</taxon>
        <taxon>Desulfurococcaceae</taxon>
        <taxon>Thermogladius</taxon>
    </lineage>
</organism>
<dbReference type="AlphaFoldDB" id="I3TEA0"/>
<dbReference type="OrthoDB" id="53326at2157"/>
<dbReference type="Pfam" id="PF01558">
    <property type="entry name" value="POR"/>
    <property type="match status" value="1"/>
</dbReference>
<sequence>MSEKLNVLIVGVGGQGVLTLGSLIAWASTLSGIEVTVAETHGLSQRGGSLAVHVRLNNKDAPIIPVGEADHVIALEALEALRYLSYARRGAVLVVNRLRLPPPLTRPPGLDVVEEALRKTFGGSVYVYDADNEAKQVAGSPLYSNTLLLGISIAVDERLRRLISTVKVEEAIDTLFSGRAAEANLRAFNQGLKIGFSLATTRGASKAVR</sequence>
<proteinExistence type="predicted"/>
<dbReference type="eggNOG" id="arCOG01602">
    <property type="taxonomic scope" value="Archaea"/>
</dbReference>
<dbReference type="PANTHER" id="PTHR43854">
    <property type="entry name" value="INDOLEPYRUVATE OXIDOREDUCTASE SUBUNIT IORB"/>
    <property type="match status" value="1"/>
</dbReference>
<gene>
    <name evidence="4" type="ordered locus">TCELL_0664</name>
</gene>
<dbReference type="InterPro" id="IPR019752">
    <property type="entry name" value="Pyrv/ketoisovalerate_OxRed_cat"/>
</dbReference>
<keyword evidence="2" id="KW-0812">Transmembrane</keyword>
<evidence type="ECO:0000313" key="4">
    <source>
        <dbReference type="EMBL" id="AFK51088.1"/>
    </source>
</evidence>
<dbReference type="SUPFAM" id="SSF53323">
    <property type="entry name" value="Pyruvate-ferredoxin oxidoreductase, PFOR, domain III"/>
    <property type="match status" value="1"/>
</dbReference>
<evidence type="ECO:0000259" key="3">
    <source>
        <dbReference type="Pfam" id="PF01558"/>
    </source>
</evidence>
<feature type="transmembrane region" description="Helical" evidence="2">
    <location>
        <begin position="7"/>
        <end position="27"/>
    </location>
</feature>
<feature type="domain" description="Pyruvate/ketoisovalerate oxidoreductase catalytic" evidence="3">
    <location>
        <begin position="13"/>
        <end position="192"/>
    </location>
</feature>
<keyword evidence="4" id="KW-0670">Pyruvate</keyword>
<dbReference type="HOGENOM" id="CLU_087284_1_0_2"/>
<evidence type="ECO:0000256" key="2">
    <source>
        <dbReference type="SAM" id="Phobius"/>
    </source>
</evidence>
<reference evidence="4 5" key="1">
    <citation type="journal article" date="2012" name="J. Bacteriol.">
        <title>Complete genome sequence of the hyperthermophilic cellulolytic Crenarchaeon 'Thermogladius cellulolyticus' 1633.</title>
        <authorList>
            <person name="Mardanov A.V."/>
            <person name="Kochetkova T.V."/>
            <person name="Beletsky A.V."/>
            <person name="Bonch-Osmolovskaya E.A."/>
            <person name="Ravin N.V."/>
            <person name="Skryabin K.G."/>
        </authorList>
    </citation>
    <scope>NUCLEOTIDE SEQUENCE [LARGE SCALE GENOMIC DNA]</scope>
    <source>
        <strain evidence="5">DSM 22663 / VKM B-2946 / 1633</strain>
    </source>
</reference>
<evidence type="ECO:0000313" key="5">
    <source>
        <dbReference type="Proteomes" id="UP000005270"/>
    </source>
</evidence>
<dbReference type="KEGG" id="thg:TCELL_0664"/>
<dbReference type="InParanoid" id="I3TEA0"/>
<accession>I3TEA0</accession>